<dbReference type="InterPro" id="IPR029000">
    <property type="entry name" value="Cyclophilin-like_dom_sf"/>
</dbReference>
<keyword evidence="1" id="KW-0547">Nucleotide-binding</keyword>
<evidence type="ECO:0000313" key="9">
    <source>
        <dbReference type="Proteomes" id="UP000051883"/>
    </source>
</evidence>
<name>C8P648_9LACO</name>
<dbReference type="NCBIfam" id="TIGR00370">
    <property type="entry name" value="5-oxoprolinase subunit PxpB"/>
    <property type="match status" value="1"/>
</dbReference>
<keyword evidence="3" id="KW-0067">ATP-binding</keyword>
<accession>C8P648</accession>
<dbReference type="OrthoDB" id="9778567at2"/>
<evidence type="ECO:0000256" key="2">
    <source>
        <dbReference type="ARBA" id="ARBA00022801"/>
    </source>
</evidence>
<evidence type="ECO:0000313" key="8">
    <source>
        <dbReference type="Proteomes" id="UP000003675"/>
    </source>
</evidence>
<dbReference type="Gene3D" id="2.40.100.10">
    <property type="entry name" value="Cyclophilin-like"/>
    <property type="match status" value="1"/>
</dbReference>
<dbReference type="HOGENOM" id="CLU_020207_1_0_9"/>
<dbReference type="EMBL" id="ACLL01000019">
    <property type="protein sequence ID" value="EEW54017.1"/>
    <property type="molecule type" value="Genomic_DNA"/>
</dbReference>
<keyword evidence="4" id="KW-1133">Transmembrane helix</keyword>
<evidence type="ECO:0000313" key="7">
    <source>
        <dbReference type="EMBL" id="KRK57252.1"/>
    </source>
</evidence>
<dbReference type="GO" id="GO:0005524">
    <property type="term" value="F:ATP binding"/>
    <property type="evidence" value="ECO:0007669"/>
    <property type="project" value="UniProtKB-KW"/>
</dbReference>
<feature type="transmembrane region" description="Helical" evidence="4">
    <location>
        <begin position="128"/>
        <end position="150"/>
    </location>
</feature>
<evidence type="ECO:0000256" key="4">
    <source>
        <dbReference type="SAM" id="Phobius"/>
    </source>
</evidence>
<feature type="domain" description="Carboxyltransferase" evidence="5">
    <location>
        <begin position="4"/>
        <end position="205"/>
    </location>
</feature>
<keyword evidence="4" id="KW-0812">Transmembrane</keyword>
<dbReference type="STRING" id="525309.HMPREF0494_0792"/>
<dbReference type="SUPFAM" id="SSF160467">
    <property type="entry name" value="PH0987 N-terminal domain-like"/>
    <property type="match status" value="1"/>
</dbReference>
<dbReference type="SMART" id="SM00796">
    <property type="entry name" value="AHS1"/>
    <property type="match status" value="1"/>
</dbReference>
<keyword evidence="9" id="KW-1185">Reference proteome</keyword>
<keyword evidence="4" id="KW-0472">Membrane</keyword>
<evidence type="ECO:0000256" key="1">
    <source>
        <dbReference type="ARBA" id="ARBA00022741"/>
    </source>
</evidence>
<organism evidence="6 8">
    <name type="scientific">Limosilactobacillus antri DSM 16041</name>
    <dbReference type="NCBI Taxonomy" id="525309"/>
    <lineage>
        <taxon>Bacteria</taxon>
        <taxon>Bacillati</taxon>
        <taxon>Bacillota</taxon>
        <taxon>Bacilli</taxon>
        <taxon>Lactobacillales</taxon>
        <taxon>Lactobacillaceae</taxon>
        <taxon>Limosilactobacillus</taxon>
    </lineage>
</organism>
<gene>
    <name evidence="7" type="ORF">FC31_GL001057</name>
    <name evidence="6" type="ORF">HMPREF0494_0792</name>
</gene>
<dbReference type="EMBL" id="AZDK01000026">
    <property type="protein sequence ID" value="KRK57252.1"/>
    <property type="molecule type" value="Genomic_DNA"/>
</dbReference>
<dbReference type="InterPro" id="IPR010016">
    <property type="entry name" value="PxpB"/>
</dbReference>
<reference evidence="7 9" key="2">
    <citation type="journal article" date="2015" name="Genome Announc.">
        <title>Expanding the biotechnology potential of lactobacilli through comparative genomics of 213 strains and associated genera.</title>
        <authorList>
            <person name="Sun Z."/>
            <person name="Harris H.M."/>
            <person name="McCann A."/>
            <person name="Guo C."/>
            <person name="Argimon S."/>
            <person name="Zhang W."/>
            <person name="Yang X."/>
            <person name="Jeffery I.B."/>
            <person name="Cooney J.C."/>
            <person name="Kagawa T.F."/>
            <person name="Liu W."/>
            <person name="Song Y."/>
            <person name="Salvetti E."/>
            <person name="Wrobel A."/>
            <person name="Rasinkangas P."/>
            <person name="Parkhill J."/>
            <person name="Rea M.C."/>
            <person name="O'Sullivan O."/>
            <person name="Ritari J."/>
            <person name="Douillard F.P."/>
            <person name="Paul Ross R."/>
            <person name="Yang R."/>
            <person name="Briner A.E."/>
            <person name="Felis G.E."/>
            <person name="de Vos W.M."/>
            <person name="Barrangou R."/>
            <person name="Klaenhammer T.R."/>
            <person name="Caufield P.W."/>
            <person name="Cui Y."/>
            <person name="Zhang H."/>
            <person name="O'Toole P.W."/>
        </authorList>
    </citation>
    <scope>NUCLEOTIDE SEQUENCE [LARGE SCALE GENOMIC DNA]</scope>
    <source>
        <strain evidence="7 9">DSM 16041</strain>
    </source>
</reference>
<keyword evidence="2 7" id="KW-0378">Hydrolase</keyword>
<reference evidence="6 8" key="1">
    <citation type="submission" date="2009-09" db="EMBL/GenBank/DDBJ databases">
        <authorList>
            <person name="Qin X."/>
            <person name="Bachman B."/>
            <person name="Battles P."/>
            <person name="Bell A."/>
            <person name="Bess C."/>
            <person name="Bickham C."/>
            <person name="Chaboub L."/>
            <person name="Chen D."/>
            <person name="Coyle M."/>
            <person name="Deiros D.R."/>
            <person name="Dinh H."/>
            <person name="Forbes L."/>
            <person name="Fowler G."/>
            <person name="Francisco L."/>
            <person name="Fu Q."/>
            <person name="Gubbala S."/>
            <person name="Hale W."/>
            <person name="Han Y."/>
            <person name="Hemphill L."/>
            <person name="Highlander S.K."/>
            <person name="Hirani K."/>
            <person name="Hogues M."/>
            <person name="Jackson L."/>
            <person name="Jakkamsetti A."/>
            <person name="Javaid M."/>
            <person name="Jiang H."/>
            <person name="Korchina V."/>
            <person name="Kovar C."/>
            <person name="Lara F."/>
            <person name="Lee S."/>
            <person name="Mata R."/>
            <person name="Mathew T."/>
            <person name="Moen C."/>
            <person name="Morales K."/>
            <person name="Munidasa M."/>
            <person name="Nazareth L."/>
            <person name="Ngo R."/>
            <person name="Nguyen L."/>
            <person name="Okwuonu G."/>
            <person name="Ongeri F."/>
            <person name="Patil S."/>
            <person name="Petrosino J."/>
            <person name="Pham C."/>
            <person name="Pham P."/>
            <person name="Pu L.-L."/>
            <person name="Puazo M."/>
            <person name="Raj R."/>
            <person name="Reid J."/>
            <person name="Rouhana J."/>
            <person name="Saada N."/>
            <person name="Shang Y."/>
            <person name="Simmons D."/>
            <person name="Thornton R."/>
            <person name="Warren J."/>
            <person name="Weissenberger G."/>
            <person name="Zhang J."/>
            <person name="Zhang L."/>
            <person name="Zhou C."/>
            <person name="Zhu D."/>
            <person name="Muzny D."/>
            <person name="Worley K."/>
            <person name="Gibbs R."/>
        </authorList>
    </citation>
    <scope>NUCLEOTIDE SEQUENCE [LARGE SCALE GENOMIC DNA]</scope>
    <source>
        <strain evidence="6 8">DSM 16041</strain>
    </source>
</reference>
<proteinExistence type="predicted"/>
<dbReference type="AlphaFoldDB" id="C8P648"/>
<evidence type="ECO:0000313" key="6">
    <source>
        <dbReference type="EMBL" id="EEW54017.1"/>
    </source>
</evidence>
<dbReference type="RefSeq" id="WP_007124095.1">
    <property type="nucleotide sequence ID" value="NZ_AZDK01000026.1"/>
</dbReference>
<protein>
    <submittedName>
        <fullName evidence="7">Allophanate hydrolase</fullName>
    </submittedName>
    <submittedName>
        <fullName evidence="6">TIGR00370 family protein</fullName>
    </submittedName>
</protein>
<dbReference type="PANTHER" id="PTHR34698:SF2">
    <property type="entry name" value="5-OXOPROLINASE SUBUNIT B"/>
    <property type="match status" value="1"/>
</dbReference>
<dbReference type="SUPFAM" id="SSF50891">
    <property type="entry name" value="Cyclophilin-like"/>
    <property type="match status" value="1"/>
</dbReference>
<dbReference type="PANTHER" id="PTHR34698">
    <property type="entry name" value="5-OXOPROLINASE SUBUNIT B"/>
    <property type="match status" value="1"/>
</dbReference>
<evidence type="ECO:0000259" key="5">
    <source>
        <dbReference type="SMART" id="SM00796"/>
    </source>
</evidence>
<sequence>MEKYQITAVGDQAVAISFANRIDPQINQRLHQIGRLILQADFPAVQTVVPAYRTLTVLFDGSRTTADQVSAEIEPIIKQALQVALPPSRTWLIPVLYGGDMGPDLSTVADFAHLSDQEAVNAYTSHDYLIYFLGFLPGFAYMASVPDRLAMPRLEKPRLKIPAGSVGIAGHQTGFYPVESPGGWRIIGRTPLKLYDPHNPQSFYSAGDSVRFFAIDRDQFAVIQQADRQGTYQVRTVEK</sequence>
<dbReference type="eggNOG" id="COG2049">
    <property type="taxonomic scope" value="Bacteria"/>
</dbReference>
<dbReference type="Proteomes" id="UP000003675">
    <property type="component" value="Unassembled WGS sequence"/>
</dbReference>
<dbReference type="InterPro" id="IPR003833">
    <property type="entry name" value="CT_C_D"/>
</dbReference>
<dbReference type="Pfam" id="PF02682">
    <property type="entry name" value="CT_C_D"/>
    <property type="match status" value="1"/>
</dbReference>
<evidence type="ECO:0000256" key="3">
    <source>
        <dbReference type="ARBA" id="ARBA00022840"/>
    </source>
</evidence>
<dbReference type="Gene3D" id="3.30.1360.40">
    <property type="match status" value="1"/>
</dbReference>
<dbReference type="GO" id="GO:0016787">
    <property type="term" value="F:hydrolase activity"/>
    <property type="evidence" value="ECO:0007669"/>
    <property type="project" value="UniProtKB-KW"/>
</dbReference>
<dbReference type="Proteomes" id="UP000051883">
    <property type="component" value="Unassembled WGS sequence"/>
</dbReference>
<comment type="caution">
    <text evidence="6">The sequence shown here is derived from an EMBL/GenBank/DDBJ whole genome shotgun (WGS) entry which is preliminary data.</text>
</comment>
<dbReference type="PATRIC" id="fig|525309.8.peg.1067"/>